<dbReference type="Pfam" id="PF22784">
    <property type="entry name" value="PTP-SAK"/>
    <property type="match status" value="1"/>
</dbReference>
<dbReference type="InterPro" id="IPR000387">
    <property type="entry name" value="Tyr_Pase_dom"/>
</dbReference>
<keyword evidence="1" id="KW-0378">Hydrolase</keyword>
<comment type="caution">
    <text evidence="3">The sequence shown here is derived from an EMBL/GenBank/DDBJ whole genome shotgun (WGS) entry which is preliminary data.</text>
</comment>
<name>A0ABR3AIR0_9AGAR</name>
<dbReference type="InterPro" id="IPR029021">
    <property type="entry name" value="Prot-tyrosine_phosphatase-like"/>
</dbReference>
<evidence type="ECO:0000256" key="1">
    <source>
        <dbReference type="ARBA" id="ARBA00022801"/>
    </source>
</evidence>
<organism evidence="3 4">
    <name type="scientific">Marasmius tenuissimus</name>
    <dbReference type="NCBI Taxonomy" id="585030"/>
    <lineage>
        <taxon>Eukaryota</taxon>
        <taxon>Fungi</taxon>
        <taxon>Dikarya</taxon>
        <taxon>Basidiomycota</taxon>
        <taxon>Agaricomycotina</taxon>
        <taxon>Agaricomycetes</taxon>
        <taxon>Agaricomycetidae</taxon>
        <taxon>Agaricales</taxon>
        <taxon>Marasmiineae</taxon>
        <taxon>Marasmiaceae</taxon>
        <taxon>Marasmius</taxon>
    </lineage>
</organism>
<sequence>MRLPTPEGLPPTLSPEALDAEITSLIDLYTVRGISVLVHCRGGVGRAGVVACCWTIKLGLCGWLEEDAGSYSTSSVSLVEKVVSVIRRRRGAKAVETYEQAKFLVEYVDYLKNKPQP</sequence>
<keyword evidence="4" id="KW-1185">Reference proteome</keyword>
<gene>
    <name evidence="3" type="ORF">AAF712_000597</name>
</gene>
<dbReference type="PANTHER" id="PTHR23339">
    <property type="entry name" value="TYROSINE SPECIFIC PROTEIN PHOSPHATASE AND DUAL SPECIFICITY PROTEIN PHOSPHATASE"/>
    <property type="match status" value="1"/>
</dbReference>
<dbReference type="SUPFAM" id="SSF52799">
    <property type="entry name" value="(Phosphotyrosine protein) phosphatases II"/>
    <property type="match status" value="1"/>
</dbReference>
<reference evidence="3 4" key="1">
    <citation type="submission" date="2024-05" db="EMBL/GenBank/DDBJ databases">
        <title>A draft genome resource for the thread blight pathogen Marasmius tenuissimus strain MS-2.</title>
        <authorList>
            <person name="Yulfo-Soto G.E."/>
            <person name="Baruah I.K."/>
            <person name="Amoako-Attah I."/>
            <person name="Bukari Y."/>
            <person name="Meinhardt L.W."/>
            <person name="Bailey B.A."/>
            <person name="Cohen S.P."/>
        </authorList>
    </citation>
    <scope>NUCLEOTIDE SEQUENCE [LARGE SCALE GENOMIC DNA]</scope>
    <source>
        <strain evidence="3 4">MS-2</strain>
    </source>
</reference>
<dbReference type="InterPro" id="IPR057023">
    <property type="entry name" value="PTP-SAK"/>
</dbReference>
<dbReference type="PROSITE" id="PS50056">
    <property type="entry name" value="TYR_PHOSPHATASE_2"/>
    <property type="match status" value="1"/>
</dbReference>
<dbReference type="Gene3D" id="3.90.190.10">
    <property type="entry name" value="Protein tyrosine phosphatase superfamily"/>
    <property type="match status" value="1"/>
</dbReference>
<protein>
    <recommendedName>
        <fullName evidence="2">Tyrosine specific protein phosphatases domain-containing protein</fullName>
    </recommendedName>
</protein>
<feature type="domain" description="Tyrosine specific protein phosphatases" evidence="2">
    <location>
        <begin position="20"/>
        <end position="90"/>
    </location>
</feature>
<evidence type="ECO:0000313" key="3">
    <source>
        <dbReference type="EMBL" id="KAL0072834.1"/>
    </source>
</evidence>
<accession>A0ABR3AIR0</accession>
<dbReference type="Proteomes" id="UP001437256">
    <property type="component" value="Unassembled WGS sequence"/>
</dbReference>
<dbReference type="EMBL" id="JBBXMP010000001">
    <property type="protein sequence ID" value="KAL0072834.1"/>
    <property type="molecule type" value="Genomic_DNA"/>
</dbReference>
<dbReference type="InterPro" id="IPR050561">
    <property type="entry name" value="PTP"/>
</dbReference>
<proteinExistence type="predicted"/>
<evidence type="ECO:0000313" key="4">
    <source>
        <dbReference type="Proteomes" id="UP001437256"/>
    </source>
</evidence>
<evidence type="ECO:0000259" key="2">
    <source>
        <dbReference type="PROSITE" id="PS50056"/>
    </source>
</evidence>
<dbReference type="SMART" id="SM00404">
    <property type="entry name" value="PTPc_motif"/>
    <property type="match status" value="1"/>
</dbReference>
<dbReference type="InterPro" id="IPR003595">
    <property type="entry name" value="Tyr_Pase_cat"/>
</dbReference>